<reference evidence="6" key="1">
    <citation type="submission" date="2011-01" db="EMBL/GenBank/DDBJ databases">
        <title>Complete sequence of chromosome of Acidobacterium sp. MP5ACTX9.</title>
        <authorList>
            <consortium name="US DOE Joint Genome Institute"/>
            <person name="Lucas S."/>
            <person name="Copeland A."/>
            <person name="Lapidus A."/>
            <person name="Cheng J.-F."/>
            <person name="Goodwin L."/>
            <person name="Pitluck S."/>
            <person name="Teshima H."/>
            <person name="Detter J.C."/>
            <person name="Han C."/>
            <person name="Tapia R."/>
            <person name="Land M."/>
            <person name="Hauser L."/>
            <person name="Kyrpides N."/>
            <person name="Ivanova N."/>
            <person name="Ovchinnikova G."/>
            <person name="Pagani I."/>
            <person name="Rawat S.R."/>
            <person name="Mannisto M."/>
            <person name="Haggblom M.M."/>
            <person name="Woyke T."/>
        </authorList>
    </citation>
    <scope>NUCLEOTIDE SEQUENCE [LARGE SCALE GENOMIC DNA]</scope>
    <source>
        <strain evidence="6">MP5ACTX9</strain>
    </source>
</reference>
<protein>
    <submittedName>
        <fullName evidence="5">Putative transcriptional regulator, Crp/Fnr family</fullName>
    </submittedName>
</protein>
<dbReference type="HOGENOM" id="CLU_077340_0_0_0"/>
<dbReference type="Pfam" id="PF13545">
    <property type="entry name" value="HTH_Crp_2"/>
    <property type="match status" value="1"/>
</dbReference>
<dbReference type="AlphaFoldDB" id="E8WXB7"/>
<dbReference type="OrthoDB" id="8969464at2"/>
<dbReference type="eggNOG" id="COG0664">
    <property type="taxonomic scope" value="Bacteria"/>
</dbReference>
<feature type="domain" description="HTH crp-type" evidence="4">
    <location>
        <begin position="143"/>
        <end position="209"/>
    </location>
</feature>
<keyword evidence="3" id="KW-0804">Transcription</keyword>
<organism evidence="6">
    <name type="scientific">Granulicella tundricola (strain ATCC BAA-1859 / DSM 23138 / MP5ACTX9)</name>
    <dbReference type="NCBI Taxonomy" id="1198114"/>
    <lineage>
        <taxon>Bacteria</taxon>
        <taxon>Pseudomonadati</taxon>
        <taxon>Acidobacteriota</taxon>
        <taxon>Terriglobia</taxon>
        <taxon>Terriglobales</taxon>
        <taxon>Acidobacteriaceae</taxon>
        <taxon>Granulicella</taxon>
    </lineage>
</organism>
<name>E8WXB7_GRATM</name>
<proteinExistence type="predicted"/>
<dbReference type="KEGG" id="acm:AciX9_0378"/>
<dbReference type="SUPFAM" id="SSF51206">
    <property type="entry name" value="cAMP-binding domain-like"/>
    <property type="match status" value="1"/>
</dbReference>
<keyword evidence="1" id="KW-0805">Transcription regulation</keyword>
<dbReference type="PROSITE" id="PS51063">
    <property type="entry name" value="HTH_CRP_2"/>
    <property type="match status" value="1"/>
</dbReference>
<dbReference type="PaxDb" id="1198114-AciX9_0378"/>
<dbReference type="STRING" id="1198114.AciX9_0378"/>
<dbReference type="EMBL" id="CP002480">
    <property type="protein sequence ID" value="ADW67450.1"/>
    <property type="molecule type" value="Genomic_DNA"/>
</dbReference>
<keyword evidence="6" id="KW-1185">Reference proteome</keyword>
<dbReference type="GO" id="GO:0006355">
    <property type="term" value="P:regulation of DNA-templated transcription"/>
    <property type="evidence" value="ECO:0007669"/>
    <property type="project" value="InterPro"/>
</dbReference>
<dbReference type="RefSeq" id="WP_013578778.1">
    <property type="nucleotide sequence ID" value="NC_015064.1"/>
</dbReference>
<dbReference type="InterPro" id="IPR036390">
    <property type="entry name" value="WH_DNA-bd_sf"/>
</dbReference>
<dbReference type="Gene3D" id="2.60.120.10">
    <property type="entry name" value="Jelly Rolls"/>
    <property type="match status" value="1"/>
</dbReference>
<evidence type="ECO:0000313" key="6">
    <source>
        <dbReference type="Proteomes" id="UP000000343"/>
    </source>
</evidence>
<dbReference type="InterPro" id="IPR014710">
    <property type="entry name" value="RmlC-like_jellyroll"/>
</dbReference>
<dbReference type="GO" id="GO:0003677">
    <property type="term" value="F:DNA binding"/>
    <property type="evidence" value="ECO:0007669"/>
    <property type="project" value="UniProtKB-KW"/>
</dbReference>
<dbReference type="InterPro" id="IPR012318">
    <property type="entry name" value="HTH_CRP"/>
</dbReference>
<evidence type="ECO:0000313" key="5">
    <source>
        <dbReference type="EMBL" id="ADW67450.1"/>
    </source>
</evidence>
<evidence type="ECO:0000256" key="2">
    <source>
        <dbReference type="ARBA" id="ARBA00023125"/>
    </source>
</evidence>
<accession>E8WXB7</accession>
<dbReference type="SUPFAM" id="SSF46785">
    <property type="entry name" value="Winged helix' DNA-binding domain"/>
    <property type="match status" value="1"/>
</dbReference>
<dbReference type="Proteomes" id="UP000000343">
    <property type="component" value="Chromosome"/>
</dbReference>
<dbReference type="InterPro" id="IPR018490">
    <property type="entry name" value="cNMP-bd_dom_sf"/>
</dbReference>
<evidence type="ECO:0000256" key="3">
    <source>
        <dbReference type="ARBA" id="ARBA00023163"/>
    </source>
</evidence>
<sequence>MTHAGPFRNAILQNLSQGSLARLQLRPVTLEVRHPIETPGSPIRHIFFLETGIVSVTTQFKDGSEVEAGMFGCDSLSGISAFMGTRESLNAAYIQIAGHGYLSSVAHAAAEFHLGGRFQAFALRAVQAQLLQSMQSAGCNATHDVEQRLSRWLLLCADRTETDTLALSHEFMSDMLGSRRSTVTVAAGHLKDLGYIEYTRGSIRILNRTGLESVACECYRVLRNHLHDITQYDSGLATPAA</sequence>
<evidence type="ECO:0000256" key="1">
    <source>
        <dbReference type="ARBA" id="ARBA00023015"/>
    </source>
</evidence>
<evidence type="ECO:0000259" key="4">
    <source>
        <dbReference type="PROSITE" id="PS51063"/>
    </source>
</evidence>
<gene>
    <name evidence="5" type="ordered locus">AciX9_0378</name>
</gene>
<keyword evidence="2" id="KW-0238">DNA-binding</keyword>